<dbReference type="EMBL" id="JBCPYA010000020">
    <property type="protein sequence ID" value="MEN2474807.1"/>
    <property type="molecule type" value="Genomic_DNA"/>
</dbReference>
<dbReference type="Proteomes" id="UP001466933">
    <property type="component" value="Unassembled WGS sequence"/>
</dbReference>
<reference evidence="2 3" key="1">
    <citation type="submission" date="2024-05" db="EMBL/GenBank/DDBJ databases">
        <title>Burkholderia sp. Nov. a novel bacteria isolated from rhizosphere soil of Camellia sinensis.</title>
        <authorList>
            <person name="Dong Y."/>
        </authorList>
    </citation>
    <scope>NUCLEOTIDE SEQUENCE [LARGE SCALE GENOMIC DNA]</scope>
    <source>
        <strain evidence="2 3">GS2Y</strain>
    </source>
</reference>
<accession>A0ABU9WRZ7</accession>
<keyword evidence="3" id="KW-1185">Reference proteome</keyword>
<evidence type="ECO:0000256" key="1">
    <source>
        <dbReference type="SAM" id="MobiDB-lite"/>
    </source>
</evidence>
<protein>
    <recommendedName>
        <fullName evidence="4">Transposase</fullName>
    </recommendedName>
</protein>
<name>A0ABU9WRZ7_9BURK</name>
<organism evidence="2 3">
    <name type="scientific">Burkholderia theae</name>
    <dbReference type="NCBI Taxonomy" id="3143496"/>
    <lineage>
        <taxon>Bacteria</taxon>
        <taxon>Pseudomonadati</taxon>
        <taxon>Pseudomonadota</taxon>
        <taxon>Betaproteobacteria</taxon>
        <taxon>Burkholderiales</taxon>
        <taxon>Burkholderiaceae</taxon>
        <taxon>Burkholderia</taxon>
    </lineage>
</organism>
<comment type="caution">
    <text evidence="2">The sequence shown here is derived from an EMBL/GenBank/DDBJ whole genome shotgun (WGS) entry which is preliminary data.</text>
</comment>
<evidence type="ECO:0000313" key="2">
    <source>
        <dbReference type="EMBL" id="MEN2474807.1"/>
    </source>
</evidence>
<evidence type="ECO:0000313" key="3">
    <source>
        <dbReference type="Proteomes" id="UP001466933"/>
    </source>
</evidence>
<evidence type="ECO:0008006" key="4">
    <source>
        <dbReference type="Google" id="ProtNLM"/>
    </source>
</evidence>
<dbReference type="RefSeq" id="WP_343494921.1">
    <property type="nucleotide sequence ID" value="NZ_JBCPYA010000020.1"/>
</dbReference>
<sequence>MNKGRGRQDLSERVSQVLCEIVIGRKPTVNALSLENGLTAVFAGRTYRSSRNTPNQSSVQTDRSEECVRANSLPDDSNDDSGVNQPEGLETWERLQYSCIERTNDRSTEISLPERSVSFSTVVRITRLVRDSTHHAR</sequence>
<feature type="region of interest" description="Disordered" evidence="1">
    <location>
        <begin position="45"/>
        <end position="88"/>
    </location>
</feature>
<gene>
    <name evidence="2" type="ORF">VOI36_33365</name>
</gene>
<proteinExistence type="predicted"/>
<feature type="compositionally biased region" description="Polar residues" evidence="1">
    <location>
        <begin position="47"/>
        <end position="61"/>
    </location>
</feature>